<dbReference type="Proteomes" id="UP000324029">
    <property type="component" value="Unassembled WGS sequence"/>
</dbReference>
<proteinExistence type="predicted"/>
<evidence type="ECO:0000256" key="1">
    <source>
        <dbReference type="ARBA" id="ARBA00022801"/>
    </source>
</evidence>
<name>A0A5D3G3A4_9PSED</name>
<dbReference type="Pfam" id="PF07859">
    <property type="entry name" value="Abhydrolase_3"/>
    <property type="match status" value="1"/>
</dbReference>
<dbReference type="InterPro" id="IPR013094">
    <property type="entry name" value="AB_hydrolase_3"/>
</dbReference>
<gene>
    <name evidence="3" type="ORF">FXO26_26390</name>
</gene>
<reference evidence="3 4" key="1">
    <citation type="submission" date="2019-08" db="EMBL/GenBank/DDBJ databases">
        <title>Subclass B2 metallo-beta lactamase from Pseudomonas synxantha.</title>
        <authorList>
            <person name="Poirel L."/>
            <person name="Palmieri M."/>
            <person name="Masseron A."/>
            <person name="Perreten V."/>
            <person name="Nordman P."/>
        </authorList>
    </citation>
    <scope>NUCLEOTIDE SEQUENCE [LARGE SCALE GENOMIC DNA]</scope>
    <source>
        <strain evidence="3 4">MCP106</strain>
    </source>
</reference>
<protein>
    <submittedName>
        <fullName evidence="3">Alpha/beta hydrolase</fullName>
    </submittedName>
</protein>
<dbReference type="Gene3D" id="3.40.50.1820">
    <property type="entry name" value="alpha/beta hydrolase"/>
    <property type="match status" value="1"/>
</dbReference>
<dbReference type="AlphaFoldDB" id="A0A5D3G3A4"/>
<dbReference type="InterPro" id="IPR050300">
    <property type="entry name" value="GDXG_lipolytic_enzyme"/>
</dbReference>
<dbReference type="GO" id="GO:0016787">
    <property type="term" value="F:hydrolase activity"/>
    <property type="evidence" value="ECO:0007669"/>
    <property type="project" value="UniProtKB-KW"/>
</dbReference>
<keyword evidence="1 3" id="KW-0378">Hydrolase</keyword>
<organism evidence="3 4">
    <name type="scientific">Pseudomonas synxantha</name>
    <dbReference type="NCBI Taxonomy" id="47883"/>
    <lineage>
        <taxon>Bacteria</taxon>
        <taxon>Pseudomonadati</taxon>
        <taxon>Pseudomonadota</taxon>
        <taxon>Gammaproteobacteria</taxon>
        <taxon>Pseudomonadales</taxon>
        <taxon>Pseudomonadaceae</taxon>
        <taxon>Pseudomonas</taxon>
    </lineage>
</organism>
<dbReference type="PANTHER" id="PTHR48081">
    <property type="entry name" value="AB HYDROLASE SUPERFAMILY PROTEIN C4A8.06C"/>
    <property type="match status" value="1"/>
</dbReference>
<dbReference type="PANTHER" id="PTHR48081:SF8">
    <property type="entry name" value="ALPHA_BETA HYDROLASE FOLD-3 DOMAIN-CONTAINING PROTEIN-RELATED"/>
    <property type="match status" value="1"/>
</dbReference>
<dbReference type="SUPFAM" id="SSF53474">
    <property type="entry name" value="alpha/beta-Hydrolases"/>
    <property type="match status" value="1"/>
</dbReference>
<reference evidence="3 4" key="2">
    <citation type="submission" date="2019-08" db="EMBL/GenBank/DDBJ databases">
        <authorList>
            <person name="Brilhante M."/>
            <person name="Perreten V."/>
        </authorList>
    </citation>
    <scope>NUCLEOTIDE SEQUENCE [LARGE SCALE GENOMIC DNA]</scope>
    <source>
        <strain evidence="3 4">MCP106</strain>
    </source>
</reference>
<evidence type="ECO:0000313" key="3">
    <source>
        <dbReference type="EMBL" id="TYK54844.1"/>
    </source>
</evidence>
<accession>A0A5D3G3A4</accession>
<dbReference type="InterPro" id="IPR029058">
    <property type="entry name" value="AB_hydrolase_fold"/>
</dbReference>
<sequence>MQKKISIQLQMVDGVEVYRLAPKDDQASSKHIFYLHGGDYVLPITFLHWRFLQTLVERYGYIIIVPLYPLAPEAKCKIVISRMLSIYKLACFNARRHAMNVMGDSAGGGLAVALCYALTDIGSIQPTKLVLICPWMDVTLSNELISKTEKSDPMLSARGVRAAGMMYAGDLGTDHSYVSPINGDPVNLPPILIFAGTRDIVHHDTINFCEKMLALGGEIQLHIGRGMIHAWPIFPIPEAKQAMDKIACFL</sequence>
<dbReference type="EMBL" id="VSRO01000017">
    <property type="protein sequence ID" value="TYK54844.1"/>
    <property type="molecule type" value="Genomic_DNA"/>
</dbReference>
<feature type="domain" description="Alpha/beta hydrolase fold-3" evidence="2">
    <location>
        <begin position="32"/>
        <end position="231"/>
    </location>
</feature>
<comment type="caution">
    <text evidence="3">The sequence shown here is derived from an EMBL/GenBank/DDBJ whole genome shotgun (WGS) entry which is preliminary data.</text>
</comment>
<evidence type="ECO:0000259" key="2">
    <source>
        <dbReference type="Pfam" id="PF07859"/>
    </source>
</evidence>
<evidence type="ECO:0000313" key="4">
    <source>
        <dbReference type="Proteomes" id="UP000324029"/>
    </source>
</evidence>